<dbReference type="SUPFAM" id="SSF101967">
    <property type="entry name" value="Adhesin YadA, collagen-binding domain"/>
    <property type="match status" value="1"/>
</dbReference>
<accession>A0ABW6PLE5</accession>
<evidence type="ECO:0000313" key="3">
    <source>
        <dbReference type="Proteomes" id="UP001601444"/>
    </source>
</evidence>
<dbReference type="Gene3D" id="2.150.10.10">
    <property type="entry name" value="Serralysin-like metalloprotease, C-terminal"/>
    <property type="match status" value="1"/>
</dbReference>
<dbReference type="Proteomes" id="UP001601444">
    <property type="component" value="Unassembled WGS sequence"/>
</dbReference>
<evidence type="ECO:0000313" key="2">
    <source>
        <dbReference type="EMBL" id="MFF0543224.1"/>
    </source>
</evidence>
<comment type="caution">
    <text evidence="2">The sequence shown here is derived from an EMBL/GenBank/DDBJ whole genome shotgun (WGS) entry which is preliminary data.</text>
</comment>
<name>A0ABW6PLE5_9NOCA</name>
<dbReference type="Pfam" id="PF20060">
    <property type="entry name" value="DUF6459"/>
    <property type="match status" value="1"/>
</dbReference>
<sequence length="208" mass="20934">MSRRGRPVPVSASSARVPLGGETVPAGAHVAAGETAAAAGKTAAAAGKTAAAAGENAAVVGENAAVVGENAAVAGENAAVVGKYVAVAGETRAVAGSRVGSAGSGAPVARFGEQVLRLAMEVVDGRRAAGQLRPVADTRALEAIRTMVGRAPGRELGTATGIRMHRPHVDDAGAELFATYRRGPRYFAIAARVDRVADGWRLTAFRLC</sequence>
<feature type="region of interest" description="Disordered" evidence="1">
    <location>
        <begin position="1"/>
        <end position="21"/>
    </location>
</feature>
<reference evidence="2 3" key="1">
    <citation type="submission" date="2024-10" db="EMBL/GenBank/DDBJ databases">
        <title>The Natural Products Discovery Center: Release of the First 8490 Sequenced Strains for Exploring Actinobacteria Biosynthetic Diversity.</title>
        <authorList>
            <person name="Kalkreuter E."/>
            <person name="Kautsar S.A."/>
            <person name="Yang D."/>
            <person name="Bader C.D."/>
            <person name="Teijaro C.N."/>
            <person name="Fluegel L."/>
            <person name="Davis C.M."/>
            <person name="Simpson J.R."/>
            <person name="Lauterbach L."/>
            <person name="Steele A.D."/>
            <person name="Gui C."/>
            <person name="Meng S."/>
            <person name="Li G."/>
            <person name="Viehrig K."/>
            <person name="Ye F."/>
            <person name="Su P."/>
            <person name="Kiefer A.F."/>
            <person name="Nichols A."/>
            <person name="Cepeda A.J."/>
            <person name="Yan W."/>
            <person name="Fan B."/>
            <person name="Jiang Y."/>
            <person name="Adhikari A."/>
            <person name="Zheng C.-J."/>
            <person name="Schuster L."/>
            <person name="Cowan T.M."/>
            <person name="Smanski M.J."/>
            <person name="Chevrette M.G."/>
            <person name="De Carvalho L.P.S."/>
            <person name="Shen B."/>
        </authorList>
    </citation>
    <scope>NUCLEOTIDE SEQUENCE [LARGE SCALE GENOMIC DNA]</scope>
    <source>
        <strain evidence="2 3">NPDC004045</strain>
    </source>
</reference>
<dbReference type="InterPro" id="IPR045596">
    <property type="entry name" value="DUF6459"/>
</dbReference>
<proteinExistence type="predicted"/>
<protein>
    <submittedName>
        <fullName evidence="2">Rv3235 family protein</fullName>
    </submittedName>
</protein>
<dbReference type="RefSeq" id="WP_387699905.1">
    <property type="nucleotide sequence ID" value="NZ_JBIAMX010000005.1"/>
</dbReference>
<dbReference type="InterPro" id="IPR011049">
    <property type="entry name" value="Serralysin-like_metalloprot_C"/>
</dbReference>
<organism evidence="2 3">
    <name type="scientific">Nocardia thailandica</name>
    <dbReference type="NCBI Taxonomy" id="257275"/>
    <lineage>
        <taxon>Bacteria</taxon>
        <taxon>Bacillati</taxon>
        <taxon>Actinomycetota</taxon>
        <taxon>Actinomycetes</taxon>
        <taxon>Mycobacteriales</taxon>
        <taxon>Nocardiaceae</taxon>
        <taxon>Nocardia</taxon>
    </lineage>
</organism>
<gene>
    <name evidence="2" type="ORF">ACFYTF_10335</name>
</gene>
<dbReference type="EMBL" id="JBIAMX010000005">
    <property type="protein sequence ID" value="MFF0543224.1"/>
    <property type="molecule type" value="Genomic_DNA"/>
</dbReference>
<evidence type="ECO:0000256" key="1">
    <source>
        <dbReference type="SAM" id="MobiDB-lite"/>
    </source>
</evidence>
<keyword evidence="3" id="KW-1185">Reference proteome</keyword>